<dbReference type="PROSITE" id="PS50977">
    <property type="entry name" value="HTH_TETR_2"/>
    <property type="match status" value="1"/>
</dbReference>
<dbReference type="PANTHER" id="PTHR30055">
    <property type="entry name" value="HTH-TYPE TRANSCRIPTIONAL REGULATOR RUTR"/>
    <property type="match status" value="1"/>
</dbReference>
<keyword evidence="1" id="KW-0805">Transcription regulation</keyword>
<dbReference type="SUPFAM" id="SSF48498">
    <property type="entry name" value="Tetracyclin repressor-like, C-terminal domain"/>
    <property type="match status" value="1"/>
</dbReference>
<dbReference type="SUPFAM" id="SSF46689">
    <property type="entry name" value="Homeodomain-like"/>
    <property type="match status" value="1"/>
</dbReference>
<dbReference type="Pfam" id="PF13305">
    <property type="entry name" value="TetR_C_33"/>
    <property type="match status" value="1"/>
</dbReference>
<feature type="domain" description="HTH tetR-type" evidence="5">
    <location>
        <begin position="10"/>
        <end position="70"/>
    </location>
</feature>
<dbReference type="Gene3D" id="1.10.357.10">
    <property type="entry name" value="Tetracycline Repressor, domain 2"/>
    <property type="match status" value="1"/>
</dbReference>
<dbReference type="AlphaFoldDB" id="I3CEF1"/>
<keyword evidence="2 4" id="KW-0238">DNA-binding</keyword>
<proteinExistence type="predicted"/>
<dbReference type="EMBL" id="JH600070">
    <property type="protein sequence ID" value="EIJ41994.1"/>
    <property type="molecule type" value="Genomic_DNA"/>
</dbReference>
<evidence type="ECO:0000259" key="5">
    <source>
        <dbReference type="PROSITE" id="PS50977"/>
    </source>
</evidence>
<dbReference type="GO" id="GO:0003700">
    <property type="term" value="F:DNA-binding transcription factor activity"/>
    <property type="evidence" value="ECO:0007669"/>
    <property type="project" value="TreeGrafter"/>
</dbReference>
<sequence>MGRRNDHSREEIQQLAIQAAENIITEQGWRELSTRKVAKEIGYTVGSLYLVFENLDDLIMQINGRTLDELYSMIAEIATQETDATACLTALGRAYLNFAMTNTQRWLMIFEYNRPADPVLPAWYYPKIAQLFALVESHLKTLLPDQHLPELSKVTHALWGSVHGICILALTGKLAIVGAESVHELLETLIKTYVVGLQHI</sequence>
<name>I3CEF1_9GAMM</name>
<dbReference type="Pfam" id="PF00440">
    <property type="entry name" value="TetR_N"/>
    <property type="match status" value="1"/>
</dbReference>
<dbReference type="RefSeq" id="WP_002684461.1">
    <property type="nucleotide sequence ID" value="NZ_JH600070.1"/>
</dbReference>
<dbReference type="InterPro" id="IPR036271">
    <property type="entry name" value="Tet_transcr_reg_TetR-rel_C_sf"/>
</dbReference>
<evidence type="ECO:0000313" key="6">
    <source>
        <dbReference type="EMBL" id="EIJ41994.1"/>
    </source>
</evidence>
<organism evidence="6 7">
    <name type="scientific">Beggiatoa alba B18LD</name>
    <dbReference type="NCBI Taxonomy" id="395493"/>
    <lineage>
        <taxon>Bacteria</taxon>
        <taxon>Pseudomonadati</taxon>
        <taxon>Pseudomonadota</taxon>
        <taxon>Gammaproteobacteria</taxon>
        <taxon>Thiotrichales</taxon>
        <taxon>Thiotrichaceae</taxon>
        <taxon>Beggiatoa</taxon>
    </lineage>
</organism>
<dbReference type="OrthoDB" id="7223515at2"/>
<dbReference type="HOGENOM" id="CLU_069356_40_5_6"/>
<evidence type="ECO:0000256" key="2">
    <source>
        <dbReference type="ARBA" id="ARBA00023125"/>
    </source>
</evidence>
<keyword evidence="3" id="KW-0804">Transcription</keyword>
<dbReference type="InterPro" id="IPR025996">
    <property type="entry name" value="MT1864/Rv1816-like_C"/>
</dbReference>
<evidence type="ECO:0000256" key="3">
    <source>
        <dbReference type="ARBA" id="ARBA00023163"/>
    </source>
</evidence>
<dbReference type="InterPro" id="IPR009057">
    <property type="entry name" value="Homeodomain-like_sf"/>
</dbReference>
<reference evidence="6 7" key="1">
    <citation type="submission" date="2011-11" db="EMBL/GenBank/DDBJ databases">
        <title>Improved High-Quality Draft sequence of Beggiatoa alba B18lD.</title>
        <authorList>
            <consortium name="US DOE Joint Genome Institute"/>
            <person name="Lucas S."/>
            <person name="Han J."/>
            <person name="Lapidus A."/>
            <person name="Cheng J.-F."/>
            <person name="Goodwin L."/>
            <person name="Pitluck S."/>
            <person name="Peters L."/>
            <person name="Mikhailova N."/>
            <person name="Held B."/>
            <person name="Detter J.C."/>
            <person name="Han C."/>
            <person name="Tapia R."/>
            <person name="Land M."/>
            <person name="Hauser L."/>
            <person name="Kyrpides N."/>
            <person name="Ivanova N."/>
            <person name="Pagani I."/>
            <person name="Samuel K."/>
            <person name="Teske A."/>
            <person name="Mueller J."/>
            <person name="Woyke T."/>
        </authorList>
    </citation>
    <scope>NUCLEOTIDE SEQUENCE [LARGE SCALE GENOMIC DNA]</scope>
    <source>
        <strain evidence="6 7">B18LD</strain>
    </source>
</reference>
<dbReference type="InterPro" id="IPR001647">
    <property type="entry name" value="HTH_TetR"/>
</dbReference>
<feature type="DNA-binding region" description="H-T-H motif" evidence="4">
    <location>
        <begin position="33"/>
        <end position="52"/>
    </location>
</feature>
<dbReference type="InterPro" id="IPR050109">
    <property type="entry name" value="HTH-type_TetR-like_transc_reg"/>
</dbReference>
<evidence type="ECO:0000313" key="7">
    <source>
        <dbReference type="Proteomes" id="UP000005744"/>
    </source>
</evidence>
<dbReference type="Proteomes" id="UP000005744">
    <property type="component" value="Unassembled WGS sequence"/>
</dbReference>
<protein>
    <submittedName>
        <fullName evidence="6">Transcriptional regulator</fullName>
    </submittedName>
</protein>
<keyword evidence="7" id="KW-1185">Reference proteome</keyword>
<dbReference type="STRING" id="395493.BegalDRAFT_1091"/>
<accession>I3CEF1</accession>
<evidence type="ECO:0000256" key="4">
    <source>
        <dbReference type="PROSITE-ProRule" id="PRU00335"/>
    </source>
</evidence>
<evidence type="ECO:0000256" key="1">
    <source>
        <dbReference type="ARBA" id="ARBA00023015"/>
    </source>
</evidence>
<gene>
    <name evidence="6" type="ORF">BegalDRAFT_1091</name>
</gene>
<dbReference type="PANTHER" id="PTHR30055:SF234">
    <property type="entry name" value="HTH-TYPE TRANSCRIPTIONAL REGULATOR BETI"/>
    <property type="match status" value="1"/>
</dbReference>
<dbReference type="eggNOG" id="COG1309">
    <property type="taxonomic scope" value="Bacteria"/>
</dbReference>
<dbReference type="GO" id="GO:0000976">
    <property type="term" value="F:transcription cis-regulatory region binding"/>
    <property type="evidence" value="ECO:0007669"/>
    <property type="project" value="TreeGrafter"/>
</dbReference>